<name>A0AAJ1MM12_9SPIO</name>
<keyword evidence="4 9" id="KW-0812">Transmembrane</keyword>
<dbReference type="AlphaFoldDB" id="A0AAJ1MM12"/>
<evidence type="ECO:0000313" key="13">
    <source>
        <dbReference type="Proteomes" id="UP001221217"/>
    </source>
</evidence>
<dbReference type="InterPro" id="IPR017871">
    <property type="entry name" value="ABC_transporter-like_CS"/>
</dbReference>
<dbReference type="GO" id="GO:0015421">
    <property type="term" value="F:ABC-type oligopeptide transporter activity"/>
    <property type="evidence" value="ECO:0007669"/>
    <property type="project" value="TreeGrafter"/>
</dbReference>
<evidence type="ECO:0000256" key="5">
    <source>
        <dbReference type="ARBA" id="ARBA00022741"/>
    </source>
</evidence>
<dbReference type="GO" id="GO:0005524">
    <property type="term" value="F:ATP binding"/>
    <property type="evidence" value="ECO:0007669"/>
    <property type="project" value="UniProtKB-KW"/>
</dbReference>
<comment type="caution">
    <text evidence="12">The sequence shown here is derived from an EMBL/GenBank/DDBJ whole genome shotgun (WGS) entry which is preliminary data.</text>
</comment>
<evidence type="ECO:0000259" key="11">
    <source>
        <dbReference type="PROSITE" id="PS50929"/>
    </source>
</evidence>
<dbReference type="SMART" id="SM00382">
    <property type="entry name" value="AAA"/>
    <property type="match status" value="1"/>
</dbReference>
<comment type="subcellular location">
    <subcellularLocation>
        <location evidence="1">Cell membrane</location>
        <topology evidence="1">Multi-pass membrane protein</topology>
    </subcellularLocation>
</comment>
<evidence type="ECO:0000256" key="2">
    <source>
        <dbReference type="ARBA" id="ARBA00022448"/>
    </source>
</evidence>
<dbReference type="Gene3D" id="3.40.50.300">
    <property type="entry name" value="P-loop containing nucleotide triphosphate hydrolases"/>
    <property type="match status" value="1"/>
</dbReference>
<feature type="domain" description="ABC transmembrane type-1" evidence="11">
    <location>
        <begin position="22"/>
        <end position="303"/>
    </location>
</feature>
<dbReference type="PROSITE" id="PS00211">
    <property type="entry name" value="ABC_TRANSPORTER_1"/>
    <property type="match status" value="1"/>
</dbReference>
<feature type="transmembrane region" description="Helical" evidence="9">
    <location>
        <begin position="127"/>
        <end position="154"/>
    </location>
</feature>
<dbReference type="InterPro" id="IPR003593">
    <property type="entry name" value="AAA+_ATPase"/>
</dbReference>
<evidence type="ECO:0000256" key="4">
    <source>
        <dbReference type="ARBA" id="ARBA00022692"/>
    </source>
</evidence>
<dbReference type="InterPro" id="IPR003439">
    <property type="entry name" value="ABC_transporter-like_ATP-bd"/>
</dbReference>
<evidence type="ECO:0000256" key="1">
    <source>
        <dbReference type="ARBA" id="ARBA00004651"/>
    </source>
</evidence>
<protein>
    <submittedName>
        <fullName evidence="12">ABC transporter ATP-binding protein</fullName>
    </submittedName>
</protein>
<dbReference type="PANTHER" id="PTHR43394">
    <property type="entry name" value="ATP-DEPENDENT PERMEASE MDL1, MITOCHONDRIAL"/>
    <property type="match status" value="1"/>
</dbReference>
<dbReference type="GO" id="GO:0005886">
    <property type="term" value="C:plasma membrane"/>
    <property type="evidence" value="ECO:0007669"/>
    <property type="project" value="UniProtKB-SubCell"/>
</dbReference>
<dbReference type="FunFam" id="3.40.50.300:FF:000221">
    <property type="entry name" value="Multidrug ABC transporter ATP-binding protein"/>
    <property type="match status" value="1"/>
</dbReference>
<dbReference type="Pfam" id="PF00664">
    <property type="entry name" value="ABC_membrane"/>
    <property type="match status" value="1"/>
</dbReference>
<keyword evidence="2" id="KW-0813">Transport</keyword>
<sequence>MLKEYRRLLPWFRKYLPMYIPGIICLLVTDAGLLYIPRLTKEAIDIVAAGSPDLQLVLRLCLLMTGIALLVTIGRFGWRYFITGSARRIESGLRSALFQHILGLQPDFFEKRKTGDIMARFTNDMRAIRMACGMAVVSLVDGVFMAAFILVILFVNYPALAGWIIIPLPVLAVLVLGMGRMLGRRTKRVQESFASLSSIVQETFSGIRVFKTLSRESYAVDKFSESNDEYIRRSMSLVRIWGLFFPLINFLAGCTTLLLLWFGGLQVIDGVITPGDFAAVLSYLNLLVWPMMGAGFTINWLERGAASLSRVGELLDAESDIKTENTYGQPDEEPRGGLEVRNLEFCWPESTEPVLEGISFSLPRGSTLGIFGRTGSGKSSLVNLIPRLYDPPPETIFIGGRDIRSFDLKKLRGAVGLVPQESFLFSETIKENISFAADGAPDEKIMDAAEFSTIARDLNEFPFGWDTMVGERGHSLSGGQKQRIAVSRAYLTDPEIIIFDDCLSAVDAETESNILNQFIKKRAGRTSIIISNRTASLASADLIIVLEDGRISARGTHSELIEQKGLYRSIYRLQQVEHERR</sequence>
<dbReference type="InterPro" id="IPR011527">
    <property type="entry name" value="ABC1_TM_dom"/>
</dbReference>
<feature type="transmembrane region" description="Helical" evidence="9">
    <location>
        <begin position="240"/>
        <end position="262"/>
    </location>
</feature>
<feature type="transmembrane region" description="Helical" evidence="9">
    <location>
        <begin position="160"/>
        <end position="178"/>
    </location>
</feature>
<dbReference type="EMBL" id="JAQQAL010000011">
    <property type="protein sequence ID" value="MDC7226220.1"/>
    <property type="molecule type" value="Genomic_DNA"/>
</dbReference>
<dbReference type="SUPFAM" id="SSF90123">
    <property type="entry name" value="ABC transporter transmembrane region"/>
    <property type="match status" value="1"/>
</dbReference>
<gene>
    <name evidence="12" type="ORF">PQJ61_05605</name>
</gene>
<reference evidence="12 13" key="1">
    <citation type="submission" date="2022-12" db="EMBL/GenBank/DDBJ databases">
        <title>Metagenome assembled genome from gulf of manar.</title>
        <authorList>
            <person name="Kohli P."/>
            <person name="Pk S."/>
            <person name="Venkata Ramana C."/>
            <person name="Sasikala C."/>
        </authorList>
    </citation>
    <scope>NUCLEOTIDE SEQUENCE [LARGE SCALE GENOMIC DNA]</scope>
    <source>
        <strain evidence="12">JB008</strain>
    </source>
</reference>
<dbReference type="PROSITE" id="PS50893">
    <property type="entry name" value="ABC_TRANSPORTER_2"/>
    <property type="match status" value="1"/>
</dbReference>
<keyword evidence="5" id="KW-0547">Nucleotide-binding</keyword>
<evidence type="ECO:0000256" key="7">
    <source>
        <dbReference type="ARBA" id="ARBA00022989"/>
    </source>
</evidence>
<dbReference type="Gene3D" id="1.20.1560.10">
    <property type="entry name" value="ABC transporter type 1, transmembrane domain"/>
    <property type="match status" value="1"/>
</dbReference>
<dbReference type="SUPFAM" id="SSF52540">
    <property type="entry name" value="P-loop containing nucleoside triphosphate hydrolases"/>
    <property type="match status" value="1"/>
</dbReference>
<keyword evidence="7 9" id="KW-1133">Transmembrane helix</keyword>
<dbReference type="Pfam" id="PF00005">
    <property type="entry name" value="ABC_tran"/>
    <property type="match status" value="1"/>
</dbReference>
<organism evidence="12 13">
    <name type="scientific">Candidatus Thalassospirochaeta sargassi</name>
    <dbReference type="NCBI Taxonomy" id="3119039"/>
    <lineage>
        <taxon>Bacteria</taxon>
        <taxon>Pseudomonadati</taxon>
        <taxon>Spirochaetota</taxon>
        <taxon>Spirochaetia</taxon>
        <taxon>Spirochaetales</taxon>
        <taxon>Spirochaetaceae</taxon>
        <taxon>Candidatus Thalassospirochaeta</taxon>
    </lineage>
</organism>
<dbReference type="InterPro" id="IPR027417">
    <property type="entry name" value="P-loop_NTPase"/>
</dbReference>
<dbReference type="GO" id="GO:0016887">
    <property type="term" value="F:ATP hydrolysis activity"/>
    <property type="evidence" value="ECO:0007669"/>
    <property type="project" value="InterPro"/>
</dbReference>
<evidence type="ECO:0000313" key="12">
    <source>
        <dbReference type="EMBL" id="MDC7226220.1"/>
    </source>
</evidence>
<dbReference type="InterPro" id="IPR039421">
    <property type="entry name" value="Type_1_exporter"/>
</dbReference>
<dbReference type="PROSITE" id="PS50929">
    <property type="entry name" value="ABC_TM1F"/>
    <property type="match status" value="1"/>
</dbReference>
<evidence type="ECO:0000259" key="10">
    <source>
        <dbReference type="PROSITE" id="PS50893"/>
    </source>
</evidence>
<keyword evidence="6 12" id="KW-0067">ATP-binding</keyword>
<feature type="transmembrane region" description="Helical" evidence="9">
    <location>
        <begin position="56"/>
        <end position="78"/>
    </location>
</feature>
<proteinExistence type="predicted"/>
<evidence type="ECO:0000256" key="8">
    <source>
        <dbReference type="ARBA" id="ARBA00023136"/>
    </source>
</evidence>
<keyword evidence="3" id="KW-1003">Cell membrane</keyword>
<evidence type="ECO:0000256" key="6">
    <source>
        <dbReference type="ARBA" id="ARBA00022840"/>
    </source>
</evidence>
<dbReference type="InterPro" id="IPR036640">
    <property type="entry name" value="ABC1_TM_sf"/>
</dbReference>
<feature type="transmembrane region" description="Helical" evidence="9">
    <location>
        <begin position="282"/>
        <end position="301"/>
    </location>
</feature>
<evidence type="ECO:0000256" key="9">
    <source>
        <dbReference type="SAM" id="Phobius"/>
    </source>
</evidence>
<feature type="transmembrane region" description="Helical" evidence="9">
    <location>
        <begin position="16"/>
        <end position="36"/>
    </location>
</feature>
<keyword evidence="8 9" id="KW-0472">Membrane</keyword>
<accession>A0AAJ1MM12</accession>
<dbReference type="PANTHER" id="PTHR43394:SF1">
    <property type="entry name" value="ATP-BINDING CASSETTE SUB-FAMILY B MEMBER 10, MITOCHONDRIAL"/>
    <property type="match status" value="1"/>
</dbReference>
<dbReference type="Proteomes" id="UP001221217">
    <property type="component" value="Unassembled WGS sequence"/>
</dbReference>
<feature type="domain" description="ABC transporter" evidence="10">
    <location>
        <begin position="338"/>
        <end position="573"/>
    </location>
</feature>
<dbReference type="CDD" id="cd18541">
    <property type="entry name" value="ABC_6TM_TmrB_like"/>
    <property type="match status" value="1"/>
</dbReference>
<evidence type="ECO:0000256" key="3">
    <source>
        <dbReference type="ARBA" id="ARBA00022475"/>
    </source>
</evidence>